<evidence type="ECO:0000259" key="2">
    <source>
        <dbReference type="Pfam" id="PF13193"/>
    </source>
</evidence>
<name>A0ABW0LTF9_9BACL</name>
<dbReference type="InterPro" id="IPR042099">
    <property type="entry name" value="ANL_N_sf"/>
</dbReference>
<proteinExistence type="predicted"/>
<dbReference type="InterPro" id="IPR050237">
    <property type="entry name" value="ATP-dep_AMP-bd_enzyme"/>
</dbReference>
<evidence type="ECO:0000313" key="3">
    <source>
        <dbReference type="EMBL" id="MFC5469138.1"/>
    </source>
</evidence>
<dbReference type="Gene3D" id="3.30.300.30">
    <property type="match status" value="1"/>
</dbReference>
<feature type="domain" description="AMP-dependent synthetase/ligase" evidence="1">
    <location>
        <begin position="15"/>
        <end position="371"/>
    </location>
</feature>
<evidence type="ECO:0000313" key="4">
    <source>
        <dbReference type="Proteomes" id="UP001596105"/>
    </source>
</evidence>
<dbReference type="InterPro" id="IPR025110">
    <property type="entry name" value="AMP-bd_C"/>
</dbReference>
<evidence type="ECO:0000259" key="1">
    <source>
        <dbReference type="Pfam" id="PF00501"/>
    </source>
</evidence>
<gene>
    <name evidence="3" type="ORF">ACFPPD_10435</name>
</gene>
<dbReference type="Gene3D" id="3.40.50.12780">
    <property type="entry name" value="N-terminal domain of ligase-like"/>
    <property type="match status" value="1"/>
</dbReference>
<dbReference type="InterPro" id="IPR020845">
    <property type="entry name" value="AMP-binding_CS"/>
</dbReference>
<sequence>MKGGALVGLFEQTARPDRGFRYGEAEFISYADLFAEAGKLSAALGRLGQRPRFIAAIWMEPSPECYMAFMAIVLANGIPVPLHGNSSAEQVADVLGKLEAEVLLTSSARLDEVLRSEGIAREAGQGTIIVDGITGEAGEGMEASIRPGFRRRERVYTPPEETAVVFMSSGSTGKPKGILLSESNLLSNMASIQASLRLTDEDTVLITKSFGYSSTVTGEWLLALHAGMQIALAPGLLHPLQLVLEIKRSRPTFLCTVPAVLLPLAKSGKWDEQDLQSLTKLIVVGAAMPPETLLQLQMRLPKVEIMPCYGLTEASPRVTCLPAGQLASKSASAGLAIPGVTIAVYREGMPAAPGEEGEIVVNGPNVMLGYYDDERRTANVLTSGGLRTMDRGYMDGDGFLFLTGRTDNAFNVAGHLFHPEMLEKALLSHPAVRESAVTGMPDEISGYRPIAFVIPDQHPVEDERNMVAQLHAYCLNRFTAAGRPKEIIIVRELPRTQSGKPDRTAIQLMAKERNDDLRNGSIAAGTDGY</sequence>
<dbReference type="PANTHER" id="PTHR43767">
    <property type="entry name" value="LONG-CHAIN-FATTY-ACID--COA LIGASE"/>
    <property type="match status" value="1"/>
</dbReference>
<dbReference type="EMBL" id="JBHSMH010000025">
    <property type="protein sequence ID" value="MFC5469138.1"/>
    <property type="molecule type" value="Genomic_DNA"/>
</dbReference>
<dbReference type="Proteomes" id="UP001596105">
    <property type="component" value="Unassembled WGS sequence"/>
</dbReference>
<reference evidence="4" key="1">
    <citation type="journal article" date="2019" name="Int. J. Syst. Evol. Microbiol.">
        <title>The Global Catalogue of Microorganisms (GCM) 10K type strain sequencing project: providing services to taxonomists for standard genome sequencing and annotation.</title>
        <authorList>
            <consortium name="The Broad Institute Genomics Platform"/>
            <consortium name="The Broad Institute Genome Sequencing Center for Infectious Disease"/>
            <person name="Wu L."/>
            <person name="Ma J."/>
        </authorList>
    </citation>
    <scope>NUCLEOTIDE SEQUENCE [LARGE SCALE GENOMIC DNA]</scope>
    <source>
        <strain evidence="4">CCUG 57113</strain>
    </source>
</reference>
<dbReference type="CDD" id="cd04433">
    <property type="entry name" value="AFD_class_I"/>
    <property type="match status" value="1"/>
</dbReference>
<comment type="caution">
    <text evidence="3">The sequence shown here is derived from an EMBL/GenBank/DDBJ whole genome shotgun (WGS) entry which is preliminary data.</text>
</comment>
<dbReference type="PROSITE" id="PS00455">
    <property type="entry name" value="AMP_BINDING"/>
    <property type="match status" value="1"/>
</dbReference>
<dbReference type="SUPFAM" id="SSF56801">
    <property type="entry name" value="Acetyl-CoA synthetase-like"/>
    <property type="match status" value="1"/>
</dbReference>
<dbReference type="InterPro" id="IPR045851">
    <property type="entry name" value="AMP-bd_C_sf"/>
</dbReference>
<organism evidence="3 4">
    <name type="scientific">Cohnella suwonensis</name>
    <dbReference type="NCBI Taxonomy" id="696072"/>
    <lineage>
        <taxon>Bacteria</taxon>
        <taxon>Bacillati</taxon>
        <taxon>Bacillota</taxon>
        <taxon>Bacilli</taxon>
        <taxon>Bacillales</taxon>
        <taxon>Paenibacillaceae</taxon>
        <taxon>Cohnella</taxon>
    </lineage>
</organism>
<protein>
    <submittedName>
        <fullName evidence="3">Class I adenylate-forming enzyme family protein</fullName>
    </submittedName>
</protein>
<keyword evidence="4" id="KW-1185">Reference proteome</keyword>
<dbReference type="Pfam" id="PF13193">
    <property type="entry name" value="AMP-binding_C"/>
    <property type="match status" value="1"/>
</dbReference>
<dbReference type="Pfam" id="PF00501">
    <property type="entry name" value="AMP-binding"/>
    <property type="match status" value="1"/>
</dbReference>
<accession>A0ABW0LTF9</accession>
<dbReference type="RefSeq" id="WP_209748837.1">
    <property type="nucleotide sequence ID" value="NZ_JBHSMH010000025.1"/>
</dbReference>
<feature type="domain" description="AMP-binding enzyme C-terminal" evidence="2">
    <location>
        <begin position="422"/>
        <end position="500"/>
    </location>
</feature>
<dbReference type="PANTHER" id="PTHR43767:SF1">
    <property type="entry name" value="NONRIBOSOMAL PEPTIDE SYNTHASE PES1 (EUROFUNG)-RELATED"/>
    <property type="match status" value="1"/>
</dbReference>
<dbReference type="InterPro" id="IPR000873">
    <property type="entry name" value="AMP-dep_synth/lig_dom"/>
</dbReference>